<evidence type="ECO:0000313" key="2">
    <source>
        <dbReference type="EMBL" id="CAH2065980.1"/>
    </source>
</evidence>
<sequence>MPMAAFQVQERSGSIQVQGLQPLRPPPRHPTPSRSARQRRDVSAPFMPAAIDTPTNLNPMARNKRYSGNTQREEQS</sequence>
<keyword evidence="3" id="KW-1185">Reference proteome</keyword>
<protein>
    <submittedName>
        <fullName evidence="2">Uncharacterized protein</fullName>
    </submittedName>
</protein>
<evidence type="ECO:0000256" key="1">
    <source>
        <dbReference type="SAM" id="MobiDB-lite"/>
    </source>
</evidence>
<accession>A0ABN8IV19</accession>
<dbReference type="Proteomes" id="UP000837857">
    <property type="component" value="Chromosome 4"/>
</dbReference>
<evidence type="ECO:0000313" key="3">
    <source>
        <dbReference type="Proteomes" id="UP000837857"/>
    </source>
</evidence>
<dbReference type="EMBL" id="OW152816">
    <property type="protein sequence ID" value="CAH2065980.1"/>
    <property type="molecule type" value="Genomic_DNA"/>
</dbReference>
<organism evidence="2 3">
    <name type="scientific">Iphiclides podalirius</name>
    <name type="common">scarce swallowtail</name>
    <dbReference type="NCBI Taxonomy" id="110791"/>
    <lineage>
        <taxon>Eukaryota</taxon>
        <taxon>Metazoa</taxon>
        <taxon>Ecdysozoa</taxon>
        <taxon>Arthropoda</taxon>
        <taxon>Hexapoda</taxon>
        <taxon>Insecta</taxon>
        <taxon>Pterygota</taxon>
        <taxon>Neoptera</taxon>
        <taxon>Endopterygota</taxon>
        <taxon>Lepidoptera</taxon>
        <taxon>Glossata</taxon>
        <taxon>Ditrysia</taxon>
        <taxon>Papilionoidea</taxon>
        <taxon>Papilionidae</taxon>
        <taxon>Papilioninae</taxon>
        <taxon>Iphiclides</taxon>
    </lineage>
</organism>
<proteinExistence type="predicted"/>
<feature type="non-terminal residue" evidence="2">
    <location>
        <position position="76"/>
    </location>
</feature>
<feature type="region of interest" description="Disordered" evidence="1">
    <location>
        <begin position="1"/>
        <end position="76"/>
    </location>
</feature>
<reference evidence="2" key="1">
    <citation type="submission" date="2022-03" db="EMBL/GenBank/DDBJ databases">
        <authorList>
            <person name="Martin H S."/>
        </authorList>
    </citation>
    <scope>NUCLEOTIDE SEQUENCE</scope>
</reference>
<name>A0ABN8IV19_9NEOP</name>
<feature type="compositionally biased region" description="Polar residues" evidence="1">
    <location>
        <begin position="9"/>
        <end position="19"/>
    </location>
</feature>
<gene>
    <name evidence="2" type="ORF">IPOD504_LOCUS13223</name>
</gene>